<comment type="caution">
    <text evidence="1">The sequence shown here is derived from an EMBL/GenBank/DDBJ whole genome shotgun (WGS) entry which is preliminary data.</text>
</comment>
<gene>
    <name evidence="1" type="ORF">P2L57_01170</name>
</gene>
<dbReference type="Proteomes" id="UP001220022">
    <property type="component" value="Unassembled WGS sequence"/>
</dbReference>
<evidence type="ECO:0000313" key="2">
    <source>
        <dbReference type="Proteomes" id="UP001220022"/>
    </source>
</evidence>
<proteinExistence type="predicted"/>
<evidence type="ECO:0000313" key="1">
    <source>
        <dbReference type="EMBL" id="MDF2254383.1"/>
    </source>
</evidence>
<reference evidence="1 2" key="1">
    <citation type="submission" date="2023-03" db="EMBL/GenBank/DDBJ databases">
        <title>Draft genome sequence of type strain Streptomyces ferralitis JCM 14344.</title>
        <authorList>
            <person name="Klaysubun C."/>
            <person name="Duangmal K."/>
        </authorList>
    </citation>
    <scope>NUCLEOTIDE SEQUENCE [LARGE SCALE GENOMIC DNA]</scope>
    <source>
        <strain evidence="1 2">JCM 14344</strain>
    </source>
</reference>
<sequence length="165" mass="17780">MLSTIEEGMMSRLLRAAEQQVTVERGQFALCDSEIPFEDDPWALPGLGGHQLAVSRGGAMVASTVAAHDTVVRLEVWDGQPQQREGAALGEAKLEVPSGSVFAWSVPHGPAGDPLELDGEGTYNFRVVRFGGGPEAQARQQAATPPLFTGLERYEIQMWRCSASQ</sequence>
<accession>A0ABT5YSB1</accession>
<dbReference type="RefSeq" id="WP_275806685.1">
    <property type="nucleotide sequence ID" value="NZ_BAAANM010000005.1"/>
</dbReference>
<organism evidence="1 2">
    <name type="scientific">Streptantibioticus ferralitis</name>
    <dbReference type="NCBI Taxonomy" id="236510"/>
    <lineage>
        <taxon>Bacteria</taxon>
        <taxon>Bacillati</taxon>
        <taxon>Actinomycetota</taxon>
        <taxon>Actinomycetes</taxon>
        <taxon>Kitasatosporales</taxon>
        <taxon>Streptomycetaceae</taxon>
        <taxon>Streptantibioticus</taxon>
    </lineage>
</organism>
<protein>
    <submittedName>
        <fullName evidence="1">Uncharacterized protein</fullName>
    </submittedName>
</protein>
<keyword evidence="2" id="KW-1185">Reference proteome</keyword>
<name>A0ABT5YSB1_9ACTN</name>
<dbReference type="EMBL" id="JARHTQ010000001">
    <property type="protein sequence ID" value="MDF2254383.1"/>
    <property type="molecule type" value="Genomic_DNA"/>
</dbReference>